<feature type="compositionally biased region" description="Acidic residues" evidence="1">
    <location>
        <begin position="205"/>
        <end position="214"/>
    </location>
</feature>
<keyword evidence="3" id="KW-1185">Reference proteome</keyword>
<evidence type="ECO:0000256" key="1">
    <source>
        <dbReference type="SAM" id="MobiDB-lite"/>
    </source>
</evidence>
<gene>
    <name evidence="2" type="ORF">Scep_014714</name>
</gene>
<reference evidence="2 3" key="1">
    <citation type="submission" date="2024-01" db="EMBL/GenBank/DDBJ databases">
        <title>Genome assemblies of Stephania.</title>
        <authorList>
            <person name="Yang L."/>
        </authorList>
    </citation>
    <scope>NUCLEOTIDE SEQUENCE [LARGE SCALE GENOMIC DNA]</scope>
    <source>
        <strain evidence="2">JXDWG</strain>
        <tissue evidence="2">Leaf</tissue>
    </source>
</reference>
<comment type="caution">
    <text evidence="2">The sequence shown here is derived from an EMBL/GenBank/DDBJ whole genome shotgun (WGS) entry which is preliminary data.</text>
</comment>
<name>A0AAP0J3P4_9MAGN</name>
<evidence type="ECO:0000313" key="3">
    <source>
        <dbReference type="Proteomes" id="UP001419268"/>
    </source>
</evidence>
<protein>
    <submittedName>
        <fullName evidence="2">Uncharacterized protein</fullName>
    </submittedName>
</protein>
<organism evidence="2 3">
    <name type="scientific">Stephania cephalantha</name>
    <dbReference type="NCBI Taxonomy" id="152367"/>
    <lineage>
        <taxon>Eukaryota</taxon>
        <taxon>Viridiplantae</taxon>
        <taxon>Streptophyta</taxon>
        <taxon>Embryophyta</taxon>
        <taxon>Tracheophyta</taxon>
        <taxon>Spermatophyta</taxon>
        <taxon>Magnoliopsida</taxon>
        <taxon>Ranunculales</taxon>
        <taxon>Menispermaceae</taxon>
        <taxon>Menispermoideae</taxon>
        <taxon>Cissampelideae</taxon>
        <taxon>Stephania</taxon>
    </lineage>
</organism>
<dbReference type="EMBL" id="JBBNAG010000006">
    <property type="protein sequence ID" value="KAK9125868.1"/>
    <property type="molecule type" value="Genomic_DNA"/>
</dbReference>
<dbReference type="AlphaFoldDB" id="A0AAP0J3P4"/>
<dbReference type="Proteomes" id="UP001419268">
    <property type="component" value="Unassembled WGS sequence"/>
</dbReference>
<accession>A0AAP0J3P4</accession>
<feature type="region of interest" description="Disordered" evidence="1">
    <location>
        <begin position="193"/>
        <end position="214"/>
    </location>
</feature>
<evidence type="ECO:0000313" key="2">
    <source>
        <dbReference type="EMBL" id="KAK9125868.1"/>
    </source>
</evidence>
<sequence length="214" mass="23286">MVPPRAAPRSPRANLRSSVIIATSSRLTSAADLLAPSLRLALLPCFRAEDLPPPLLPPLVVSLDQRDLGALLHAPPCCSPPPPSSPSTTVDDHFSPWHEEPLFPFHRHSRQSPSPPSSSFIVADDLSLSFTLVLGLRFSSSSLQCLYWPQRFDLFGDSSSLRFNFSSLYLMEGGRKRVGGGWPEGRPLLHAKDRERRGGWSPAVVDDDGSVVGG</sequence>
<proteinExistence type="predicted"/>